<dbReference type="CDD" id="cd04747">
    <property type="entry name" value="OYE_like_5_FMN"/>
    <property type="match status" value="1"/>
</dbReference>
<dbReference type="STRING" id="1884381.SAMN05518846_101168"/>
<dbReference type="InterPro" id="IPR051799">
    <property type="entry name" value="NADH_flavin_oxidoreductase"/>
</dbReference>
<gene>
    <name evidence="4" type="ORF">SAMN05518846_101168</name>
</gene>
<accession>A0A1I3L2R4</accession>
<feature type="domain" description="NADH:flavin oxidoreductase/NADH oxidase N-terminal" evidence="3">
    <location>
        <begin position="8"/>
        <end position="354"/>
    </location>
</feature>
<sequence length="368" mass="40329">MTTALDILFQPIELGGLKLANRIVMAPMTRAFSPNGVPGENVAAYYRRRAENGVGLIVTEGTLINHPAATDNPNVPNFHGEAALQGWAKVVEEVHAAGGKIIPQIWHVGMTRKPNSLPHPEAHSIGPSGLTLEGKKVEEPMTEEEITQVIAAFAQAAADAKKLGFDGVELHGAHGYLIDQFLWERTNQRTDRYGGDLVERTRFAAEIVAACRAAVGPDFPIVLRLSQWKSAQYDAKLAKTPEELEQLLKPLVEAGVDIFHCSTRRFWEPEFEGSDLNFAGWTKKLTGKPVITVGSVGLNEEFMQLFREGKGADVADIDGLLERLERGEFDLVAVGRALLADPAWAAKIRDNRLDELIPFQAEALKTLV</sequence>
<dbReference type="GO" id="GO:0010181">
    <property type="term" value="F:FMN binding"/>
    <property type="evidence" value="ECO:0007669"/>
    <property type="project" value="InterPro"/>
</dbReference>
<dbReference type="InterPro" id="IPR001155">
    <property type="entry name" value="OxRdtase_FMN_N"/>
</dbReference>
<proteinExistence type="predicted"/>
<evidence type="ECO:0000259" key="3">
    <source>
        <dbReference type="Pfam" id="PF00724"/>
    </source>
</evidence>
<dbReference type="RefSeq" id="WP_092266063.1">
    <property type="nucleotide sequence ID" value="NZ_BJOE01000019.1"/>
</dbReference>
<dbReference type="EMBL" id="FORT01000001">
    <property type="protein sequence ID" value="SFI79007.1"/>
    <property type="molecule type" value="Genomic_DNA"/>
</dbReference>
<keyword evidence="5" id="KW-1185">Reference proteome</keyword>
<keyword evidence="1" id="KW-0285">Flavoprotein</keyword>
<evidence type="ECO:0000256" key="2">
    <source>
        <dbReference type="ARBA" id="ARBA00023002"/>
    </source>
</evidence>
<evidence type="ECO:0000313" key="4">
    <source>
        <dbReference type="EMBL" id="SFI79007.1"/>
    </source>
</evidence>
<name>A0A1I3L2R4_9BACL</name>
<reference evidence="5" key="1">
    <citation type="submission" date="2016-10" db="EMBL/GenBank/DDBJ databases">
        <authorList>
            <person name="Varghese N."/>
            <person name="Submissions S."/>
        </authorList>
    </citation>
    <scope>NUCLEOTIDE SEQUENCE [LARGE SCALE GENOMIC DNA]</scope>
    <source>
        <strain evidence="5">OK042</strain>
    </source>
</reference>
<dbReference type="AlphaFoldDB" id="A0A1I3L2R4"/>
<evidence type="ECO:0000313" key="5">
    <source>
        <dbReference type="Proteomes" id="UP000198915"/>
    </source>
</evidence>
<dbReference type="SUPFAM" id="SSF51395">
    <property type="entry name" value="FMN-linked oxidoreductases"/>
    <property type="match status" value="1"/>
</dbReference>
<dbReference type="PANTHER" id="PTHR43656">
    <property type="entry name" value="BINDING OXIDOREDUCTASE, PUTATIVE (AFU_ORTHOLOGUE AFUA_2G08260)-RELATED"/>
    <property type="match status" value="1"/>
</dbReference>
<dbReference type="FunFam" id="3.20.20.70:FF:000262">
    <property type="entry name" value="NADH:flavin oxidoreductase"/>
    <property type="match status" value="1"/>
</dbReference>
<evidence type="ECO:0000256" key="1">
    <source>
        <dbReference type="ARBA" id="ARBA00022630"/>
    </source>
</evidence>
<dbReference type="PANTHER" id="PTHR43656:SF2">
    <property type="entry name" value="BINDING OXIDOREDUCTASE, PUTATIVE (AFU_ORTHOLOGUE AFUA_2G08260)-RELATED"/>
    <property type="match status" value="1"/>
</dbReference>
<dbReference type="InterPro" id="IPR013785">
    <property type="entry name" value="Aldolase_TIM"/>
</dbReference>
<protein>
    <submittedName>
        <fullName evidence="4">2,4-dienoyl-CoA reductase</fullName>
    </submittedName>
</protein>
<dbReference type="Pfam" id="PF00724">
    <property type="entry name" value="Oxidored_FMN"/>
    <property type="match status" value="1"/>
</dbReference>
<dbReference type="Gene3D" id="3.20.20.70">
    <property type="entry name" value="Aldolase class I"/>
    <property type="match status" value="1"/>
</dbReference>
<dbReference type="GO" id="GO:0016491">
    <property type="term" value="F:oxidoreductase activity"/>
    <property type="evidence" value="ECO:0007669"/>
    <property type="project" value="UniProtKB-KW"/>
</dbReference>
<keyword evidence="2" id="KW-0560">Oxidoreductase</keyword>
<organism evidence="4 5">
    <name type="scientific">Brevibacillus centrosporus</name>
    <dbReference type="NCBI Taxonomy" id="54910"/>
    <lineage>
        <taxon>Bacteria</taxon>
        <taxon>Bacillati</taxon>
        <taxon>Bacillota</taxon>
        <taxon>Bacilli</taxon>
        <taxon>Bacillales</taxon>
        <taxon>Paenibacillaceae</taxon>
        <taxon>Brevibacillus</taxon>
    </lineage>
</organism>
<dbReference type="Proteomes" id="UP000198915">
    <property type="component" value="Unassembled WGS sequence"/>
</dbReference>